<dbReference type="GO" id="GO:0097272">
    <property type="term" value="P:ammonium homeostasis"/>
    <property type="evidence" value="ECO:0007669"/>
    <property type="project" value="TreeGrafter"/>
</dbReference>
<keyword evidence="6 8" id="KW-0472">Membrane</keyword>
<feature type="transmembrane region" description="Helical" evidence="8">
    <location>
        <begin position="129"/>
        <end position="151"/>
    </location>
</feature>
<dbReference type="InterPro" id="IPR029020">
    <property type="entry name" value="Ammonium/urea_transptr"/>
</dbReference>
<feature type="transmembrane region" description="Helical" evidence="8">
    <location>
        <begin position="199"/>
        <end position="225"/>
    </location>
</feature>
<dbReference type="OrthoDB" id="534912at2759"/>
<keyword evidence="11" id="KW-1185">Reference proteome</keyword>
<dbReference type="InterPro" id="IPR001905">
    <property type="entry name" value="Ammonium_transpt"/>
</dbReference>
<dbReference type="GO" id="GO:0005886">
    <property type="term" value="C:plasma membrane"/>
    <property type="evidence" value="ECO:0007669"/>
    <property type="project" value="UniProtKB-SubCell"/>
</dbReference>
<dbReference type="PROSITE" id="PS01219">
    <property type="entry name" value="AMMONIUM_TRANSP"/>
    <property type="match status" value="1"/>
</dbReference>
<evidence type="ECO:0000256" key="7">
    <source>
        <dbReference type="ARBA" id="ARBA00023177"/>
    </source>
</evidence>
<feature type="transmembrane region" description="Helical" evidence="8">
    <location>
        <begin position="284"/>
        <end position="306"/>
    </location>
</feature>
<evidence type="ECO:0000313" key="11">
    <source>
        <dbReference type="Proteomes" id="UP001153069"/>
    </source>
</evidence>
<evidence type="ECO:0000256" key="2">
    <source>
        <dbReference type="ARBA" id="ARBA00005887"/>
    </source>
</evidence>
<dbReference type="GO" id="GO:0008519">
    <property type="term" value="F:ammonium channel activity"/>
    <property type="evidence" value="ECO:0007669"/>
    <property type="project" value="InterPro"/>
</dbReference>
<evidence type="ECO:0000256" key="5">
    <source>
        <dbReference type="ARBA" id="ARBA00022989"/>
    </source>
</evidence>
<keyword evidence="5 8" id="KW-1133">Transmembrane helix</keyword>
<comment type="similarity">
    <text evidence="2 8">Belongs to the ammonia transporter channel (TC 1.A.11.2) family.</text>
</comment>
<feature type="transmembrane region" description="Helical" evidence="8">
    <location>
        <begin position="318"/>
        <end position="337"/>
    </location>
</feature>
<accession>A0A9N8HHW6</accession>
<comment type="subcellular location">
    <subcellularLocation>
        <location evidence="8">Cell membrane</location>
        <topology evidence="8">Multi-pass membrane protein</topology>
    </subcellularLocation>
    <subcellularLocation>
        <location evidence="1">Membrane</location>
        <topology evidence="1">Multi-pass membrane protein</topology>
    </subcellularLocation>
</comment>
<name>A0A9N8HHW6_9STRA</name>
<feature type="transmembrane region" description="Helical" evidence="8">
    <location>
        <begin position="422"/>
        <end position="447"/>
    </location>
</feature>
<dbReference type="FunFam" id="1.10.3430.10:FF:000016">
    <property type="entry name" value="Ammonium transporter"/>
    <property type="match status" value="1"/>
</dbReference>
<reference evidence="10" key="1">
    <citation type="submission" date="2020-06" db="EMBL/GenBank/DDBJ databases">
        <authorList>
            <consortium name="Plant Systems Biology data submission"/>
        </authorList>
    </citation>
    <scope>NUCLEOTIDE SEQUENCE</scope>
    <source>
        <strain evidence="10">D6</strain>
    </source>
</reference>
<evidence type="ECO:0000256" key="8">
    <source>
        <dbReference type="RuleBase" id="RU362002"/>
    </source>
</evidence>
<proteinExistence type="inferred from homology"/>
<dbReference type="PANTHER" id="PTHR11730:SF6">
    <property type="entry name" value="AMMONIUM TRANSPORTER"/>
    <property type="match status" value="1"/>
</dbReference>
<sequence>MAEEELFNFTAYCLEVEEGSQSICDLWAHVDATVSVQGGIITGVDTFFLLFAGALVFMMQSGFAMLCAGSVRQKNVKNIMLKNLLDACGGALGFYTIGFAFAYGGQVDDKSFIGTGNFFLTDITENQEYAGWFFQFAFAATAATIVAGTVAERCKMSAYLCYSVFLTGFVYPVIAHSIWATGGFLTAFRTGYDDHFRGMGVIDFAGSGVVHMTGGTTALIAAVVLGPRRGRFYDEDGNPLETPHQFQAHSVALQILGTFILWFGWYGFNPGSALVISSEGSAQVAALCAATTTIAAATGCVTAMFTDTIIDMMATGEASYDLTMAMNGALGGLVAITAGCSVVQPYAALIIGMIGGWVYLGFSKLLIKLRIDDAVDAVPVHFANGMWGVIAVGFFSDPKLQAIAGYNITSSGLFYGGNGDLFICQIVAVAWIVAWVTVVMTPFFFLLKLAGMFRVDPLEEEVGLDISHHRGAAYDLTGPNKDDVEELMEVRASKHGKVEVPKEVVQAADDANDAFVTEEVAA</sequence>
<dbReference type="PANTHER" id="PTHR11730">
    <property type="entry name" value="AMMONIUM TRANSPORTER"/>
    <property type="match status" value="1"/>
</dbReference>
<keyword evidence="4 8" id="KW-0812">Transmembrane</keyword>
<evidence type="ECO:0000313" key="10">
    <source>
        <dbReference type="EMBL" id="CAB9515768.1"/>
    </source>
</evidence>
<dbReference type="InterPro" id="IPR018047">
    <property type="entry name" value="Ammonium_transpt_CS"/>
</dbReference>
<dbReference type="EMBL" id="CAICTM010000736">
    <property type="protein sequence ID" value="CAB9515768.1"/>
    <property type="molecule type" value="Genomic_DNA"/>
</dbReference>
<feature type="transmembrane region" description="Helical" evidence="8">
    <location>
        <begin position="158"/>
        <end position="179"/>
    </location>
</feature>
<feature type="transmembrane region" description="Helical" evidence="8">
    <location>
        <begin position="47"/>
        <end position="71"/>
    </location>
</feature>
<feature type="transmembrane region" description="Helical" evidence="8">
    <location>
        <begin position="246"/>
        <end position="264"/>
    </location>
</feature>
<keyword evidence="3 8" id="KW-0813">Transport</keyword>
<gene>
    <name evidence="10" type="ORF">SEMRO_737_G195110.1</name>
</gene>
<protein>
    <recommendedName>
        <fullName evidence="8">Ammonium transporter</fullName>
    </recommendedName>
</protein>
<dbReference type="Gene3D" id="1.10.3430.10">
    <property type="entry name" value="Ammonium transporter AmtB like domains"/>
    <property type="match status" value="1"/>
</dbReference>
<dbReference type="Pfam" id="PF00909">
    <property type="entry name" value="Ammonium_transp"/>
    <property type="match status" value="1"/>
</dbReference>
<evidence type="ECO:0000256" key="4">
    <source>
        <dbReference type="ARBA" id="ARBA00022692"/>
    </source>
</evidence>
<dbReference type="AlphaFoldDB" id="A0A9N8HHW6"/>
<evidence type="ECO:0000256" key="6">
    <source>
        <dbReference type="ARBA" id="ARBA00023136"/>
    </source>
</evidence>
<feature type="domain" description="Ammonium transporter AmtB-like" evidence="9">
    <location>
        <begin position="48"/>
        <end position="474"/>
    </location>
</feature>
<feature type="transmembrane region" description="Helical" evidence="8">
    <location>
        <begin position="83"/>
        <end position="103"/>
    </location>
</feature>
<dbReference type="NCBIfam" id="TIGR00836">
    <property type="entry name" value="amt"/>
    <property type="match status" value="1"/>
</dbReference>
<feature type="transmembrane region" description="Helical" evidence="8">
    <location>
        <begin position="374"/>
        <end position="395"/>
    </location>
</feature>
<dbReference type="SUPFAM" id="SSF111352">
    <property type="entry name" value="Ammonium transporter"/>
    <property type="match status" value="1"/>
</dbReference>
<feature type="transmembrane region" description="Helical" evidence="8">
    <location>
        <begin position="343"/>
        <end position="362"/>
    </location>
</feature>
<comment type="caution">
    <text evidence="10">The sequence shown here is derived from an EMBL/GenBank/DDBJ whole genome shotgun (WGS) entry which is preliminary data.</text>
</comment>
<evidence type="ECO:0000256" key="1">
    <source>
        <dbReference type="ARBA" id="ARBA00004141"/>
    </source>
</evidence>
<evidence type="ECO:0000259" key="9">
    <source>
        <dbReference type="Pfam" id="PF00909"/>
    </source>
</evidence>
<evidence type="ECO:0000256" key="3">
    <source>
        <dbReference type="ARBA" id="ARBA00022448"/>
    </source>
</evidence>
<dbReference type="InterPro" id="IPR024041">
    <property type="entry name" value="NH4_transpt_AmtB-like_dom"/>
</dbReference>
<keyword evidence="7 8" id="KW-0924">Ammonia transport</keyword>
<dbReference type="Proteomes" id="UP001153069">
    <property type="component" value="Unassembled WGS sequence"/>
</dbReference>
<organism evidence="10 11">
    <name type="scientific">Seminavis robusta</name>
    <dbReference type="NCBI Taxonomy" id="568900"/>
    <lineage>
        <taxon>Eukaryota</taxon>
        <taxon>Sar</taxon>
        <taxon>Stramenopiles</taxon>
        <taxon>Ochrophyta</taxon>
        <taxon>Bacillariophyta</taxon>
        <taxon>Bacillariophyceae</taxon>
        <taxon>Bacillariophycidae</taxon>
        <taxon>Naviculales</taxon>
        <taxon>Naviculaceae</taxon>
        <taxon>Seminavis</taxon>
    </lineage>
</organism>